<dbReference type="PANTHER" id="PTHR43519">
    <property type="entry name" value="ATP-DEPENDENT RNA HELICASE HRPB"/>
    <property type="match status" value="1"/>
</dbReference>
<dbReference type="Proteomes" id="UP000029640">
    <property type="component" value="Unassembled WGS sequence"/>
</dbReference>
<dbReference type="EMBL" id="AUVB01000054">
    <property type="protein sequence ID" value="KGE03398.1"/>
    <property type="molecule type" value="Genomic_DNA"/>
</dbReference>
<dbReference type="GO" id="GO:0004386">
    <property type="term" value="F:helicase activity"/>
    <property type="evidence" value="ECO:0007669"/>
    <property type="project" value="UniProtKB-KW"/>
</dbReference>
<dbReference type="eggNOG" id="COG1643">
    <property type="taxonomic scope" value="Bacteria"/>
</dbReference>
<dbReference type="InterPro" id="IPR013689">
    <property type="entry name" value="RNA_helicase_ATP-dep_HrpB_C"/>
</dbReference>
<dbReference type="Pfam" id="PF08482">
    <property type="entry name" value="HrpB_C"/>
    <property type="match status" value="1"/>
</dbReference>
<name>A0A095VQJ9_9GAMM</name>
<keyword evidence="6" id="KW-1185">Reference proteome</keyword>
<keyword evidence="2 5" id="KW-0067">ATP-binding</keyword>
<sequence length="129" mass="13782">MDVAACLAGLLPPGGAARLDREAPATLVVPSGRALSLDYRQGPAPVLAVKLQEMFGCAETPKVAAGRVPVLLQLLSPAGRPLQVTADLASFWSEGYDGVRREQRGRYPKHPWPADPRSATATAATRRRR</sequence>
<evidence type="ECO:0000313" key="6">
    <source>
        <dbReference type="Proteomes" id="UP000029640"/>
    </source>
</evidence>
<dbReference type="PANTHER" id="PTHR43519:SF1">
    <property type="entry name" value="ATP-DEPENDENT RNA HELICASE HRPB"/>
    <property type="match status" value="1"/>
</dbReference>
<feature type="domain" description="ATP-dependent RNA helicase HrpB C-terminal" evidence="4">
    <location>
        <begin position="2"/>
        <end position="116"/>
    </location>
</feature>
<keyword evidence="1" id="KW-0378">Hydrolase</keyword>
<organism evidence="5 6">
    <name type="scientific">Pseudohaliea rubra DSM 19751</name>
    <dbReference type="NCBI Taxonomy" id="1265313"/>
    <lineage>
        <taxon>Bacteria</taxon>
        <taxon>Pseudomonadati</taxon>
        <taxon>Pseudomonadota</taxon>
        <taxon>Gammaproteobacteria</taxon>
        <taxon>Cellvibrionales</taxon>
        <taxon>Halieaceae</taxon>
        <taxon>Pseudohaliea</taxon>
    </lineage>
</organism>
<keyword evidence="2 5" id="KW-0547">Nucleotide-binding</keyword>
<dbReference type="AlphaFoldDB" id="A0A095VQJ9"/>
<evidence type="ECO:0000256" key="3">
    <source>
        <dbReference type="SAM" id="MobiDB-lite"/>
    </source>
</evidence>
<evidence type="ECO:0000256" key="1">
    <source>
        <dbReference type="ARBA" id="ARBA00022801"/>
    </source>
</evidence>
<dbReference type="STRING" id="1265313.HRUBRA_01777"/>
<accession>A0A095VQJ9</accession>
<comment type="caution">
    <text evidence="5">The sequence shown here is derived from an EMBL/GenBank/DDBJ whole genome shotgun (WGS) entry which is preliminary data.</text>
</comment>
<evidence type="ECO:0000256" key="2">
    <source>
        <dbReference type="ARBA" id="ARBA00022806"/>
    </source>
</evidence>
<feature type="compositionally biased region" description="Low complexity" evidence="3">
    <location>
        <begin position="119"/>
        <end position="129"/>
    </location>
</feature>
<gene>
    <name evidence="5" type="ORF">HRUBRA_01777</name>
</gene>
<keyword evidence="2 5" id="KW-0347">Helicase</keyword>
<evidence type="ECO:0000313" key="5">
    <source>
        <dbReference type="EMBL" id="KGE03398.1"/>
    </source>
</evidence>
<reference evidence="5 6" key="1">
    <citation type="journal article" date="2014" name="Genome Announc.">
        <title>Genome Sequence of Gammaproteobacterial Pseudohaliea rubra Type Strain DSM 19751, Isolated from Coastal Seawater of the Mediterranean Sea.</title>
        <authorList>
            <person name="Spring S."/>
            <person name="Fiebig A."/>
            <person name="Riedel T."/>
            <person name="Goker M."/>
            <person name="Klenk H.P."/>
        </authorList>
    </citation>
    <scope>NUCLEOTIDE SEQUENCE [LARGE SCALE GENOMIC DNA]</scope>
    <source>
        <strain evidence="5 6">DSM 19751</strain>
    </source>
</reference>
<feature type="region of interest" description="Disordered" evidence="3">
    <location>
        <begin position="102"/>
        <end position="129"/>
    </location>
</feature>
<evidence type="ECO:0000259" key="4">
    <source>
        <dbReference type="Pfam" id="PF08482"/>
    </source>
</evidence>
<protein>
    <submittedName>
        <fullName evidence="5">ATP-dependent helicase HrpB</fullName>
    </submittedName>
</protein>
<dbReference type="GO" id="GO:0016787">
    <property type="term" value="F:hydrolase activity"/>
    <property type="evidence" value="ECO:0007669"/>
    <property type="project" value="UniProtKB-KW"/>
</dbReference>
<proteinExistence type="predicted"/>
<dbReference type="HOGENOM" id="CLU_138584_0_0_6"/>